<evidence type="ECO:0000313" key="5">
    <source>
        <dbReference type="Proteomes" id="UP001565242"/>
    </source>
</evidence>
<organism evidence="4 5">
    <name type="scientific">Lactococcus muris</name>
    <dbReference type="NCBI Taxonomy" id="2941330"/>
    <lineage>
        <taxon>Bacteria</taxon>
        <taxon>Bacillati</taxon>
        <taxon>Bacillota</taxon>
        <taxon>Bacilli</taxon>
        <taxon>Lactobacillales</taxon>
        <taxon>Streptococcaceae</taxon>
        <taxon>Lactococcus</taxon>
    </lineage>
</organism>
<evidence type="ECO:0000259" key="1">
    <source>
        <dbReference type="Pfam" id="PF13175"/>
    </source>
</evidence>
<evidence type="ECO:0000313" key="4">
    <source>
        <dbReference type="EMBL" id="MEY8537345.1"/>
    </source>
</evidence>
<dbReference type="InterPro" id="IPR027417">
    <property type="entry name" value="P-loop_NTPase"/>
</dbReference>
<gene>
    <name evidence="4" type="ORF">AALM99_02635</name>
</gene>
<dbReference type="Pfam" id="PF20469">
    <property type="entry name" value="OLD-like_TOPRIM"/>
    <property type="match status" value="1"/>
</dbReference>
<dbReference type="InterPro" id="IPR034139">
    <property type="entry name" value="TOPRIM_OLD"/>
</dbReference>
<dbReference type="Proteomes" id="UP001565242">
    <property type="component" value="Unassembled WGS sequence"/>
</dbReference>
<comment type="caution">
    <text evidence="4">The sequence shown here is derived from an EMBL/GenBank/DDBJ whole genome shotgun (WGS) entry which is preliminary data.</text>
</comment>
<proteinExistence type="predicted"/>
<name>A0ABV4D7E0_9LACT</name>
<dbReference type="Gene3D" id="3.40.50.300">
    <property type="entry name" value="P-loop containing nucleotide triphosphate hydrolases"/>
    <property type="match status" value="1"/>
</dbReference>
<dbReference type="RefSeq" id="WP_369917776.1">
    <property type="nucleotide sequence ID" value="NZ_JBCLSQ010000004.1"/>
</dbReference>
<protein>
    <submittedName>
        <fullName evidence="4">AAA family ATPase</fullName>
    </submittedName>
</protein>
<dbReference type="InterPro" id="IPR051396">
    <property type="entry name" value="Bact_Antivir_Def_Nuclease"/>
</dbReference>
<dbReference type="Pfam" id="PF13175">
    <property type="entry name" value="AAA_15"/>
    <property type="match status" value="1"/>
</dbReference>
<dbReference type="SUPFAM" id="SSF52540">
    <property type="entry name" value="P-loop containing nucleoside triphosphate hydrolases"/>
    <property type="match status" value="1"/>
</dbReference>
<accession>A0ABV4D7E0</accession>
<evidence type="ECO:0000259" key="3">
    <source>
        <dbReference type="Pfam" id="PF20469"/>
    </source>
</evidence>
<feature type="domain" description="ATPase AAA-type core" evidence="2">
    <location>
        <begin position="268"/>
        <end position="313"/>
    </location>
</feature>
<evidence type="ECO:0000259" key="2">
    <source>
        <dbReference type="Pfam" id="PF13304"/>
    </source>
</evidence>
<dbReference type="EMBL" id="JBCLSQ010000004">
    <property type="protein sequence ID" value="MEY8537345.1"/>
    <property type="molecule type" value="Genomic_DNA"/>
</dbReference>
<dbReference type="Pfam" id="PF13304">
    <property type="entry name" value="AAA_21"/>
    <property type="match status" value="1"/>
</dbReference>
<dbReference type="InterPro" id="IPR041685">
    <property type="entry name" value="AAA_GajA/Old/RecF-like"/>
</dbReference>
<dbReference type="InterPro" id="IPR003959">
    <property type="entry name" value="ATPase_AAA_core"/>
</dbReference>
<sequence length="529" mass="61289">MYVSAINIRGFKKYEDYKVSFKEHLNILIGENEAGKSTILEAIEVVLNQKYFLSNQNANILFFCKNNIKNFEASKTIESLPKIEIELFFCSSTDPTPNMGRFFGEHNRSSEAYYGIRFEYKFDETYSELFQNFDSNPIIPIDFYKAEWKTFSGSSYNRKLNPLKSVTIDNSLNKYGIYDNFAKNMYETIYDEKTKNFLSHDFRTNIKKFLISNKDELSLDECQTFSISEEKTNIKSLLTIEHNGITLQQKGKGMENIIKTQQALKNSQSKLILIEEPENHLSPMNLRKLISDISKENETSQIIIATHESLIVNRLGLNNLILLQNSEPKTFDKLKPETITYFKKIDHTNILQFILSNKVIIVEGAAEYILIDKLIRSHKDVTMGLDDYKIEVISGGGITYKHYLDVAKNLDKPVLVLTDNDSNPEIIRDVQTLNEQYEAAATPIRIELEHDIEKFTFEVALFYKNEKLLADLTNKNSSKNYNEKEYPKSLAFMLNNKTQAALRIEEKYDTEDLHCPEYISRGLEWLINS</sequence>
<feature type="domain" description="Endonuclease GajA/Old nuclease/RecF-like AAA" evidence="1">
    <location>
        <begin position="1"/>
        <end position="200"/>
    </location>
</feature>
<feature type="domain" description="OLD protein-like TOPRIM" evidence="3">
    <location>
        <begin position="355"/>
        <end position="421"/>
    </location>
</feature>
<dbReference type="PANTHER" id="PTHR43581">
    <property type="entry name" value="ATP/GTP PHOSPHATASE"/>
    <property type="match status" value="1"/>
</dbReference>
<dbReference type="CDD" id="cd01026">
    <property type="entry name" value="TOPRIM_OLD"/>
    <property type="match status" value="1"/>
</dbReference>
<keyword evidence="5" id="KW-1185">Reference proteome</keyword>
<reference evidence="4 5" key="1">
    <citation type="submission" date="2024-03" db="EMBL/GenBank/DDBJ databases">
        <title>Mouse gut bacterial collection (mGBC) of GemPharmatech.</title>
        <authorList>
            <person name="He Y."/>
            <person name="Dong L."/>
            <person name="Wu D."/>
            <person name="Gao X."/>
            <person name="Lin Z."/>
        </authorList>
    </citation>
    <scope>NUCLEOTIDE SEQUENCE [LARGE SCALE GENOMIC DNA]</scope>
    <source>
        <strain evidence="4 5">20-218</strain>
    </source>
</reference>
<dbReference type="PANTHER" id="PTHR43581:SF4">
    <property type="entry name" value="ATP_GTP PHOSPHATASE"/>
    <property type="match status" value="1"/>
</dbReference>